<evidence type="ECO:0000313" key="2">
    <source>
        <dbReference type="EMBL" id="AXY78488.1"/>
    </source>
</evidence>
<dbReference type="InterPro" id="IPR024775">
    <property type="entry name" value="DinB-like"/>
</dbReference>
<accession>A0A3B7MWK6</accession>
<dbReference type="OrthoDB" id="679284at2"/>
<dbReference type="EMBL" id="CP032157">
    <property type="protein sequence ID" value="AXY78488.1"/>
    <property type="molecule type" value="Genomic_DNA"/>
</dbReference>
<keyword evidence="3" id="KW-1185">Reference proteome</keyword>
<protein>
    <submittedName>
        <fullName evidence="2">DinB family protein</fullName>
    </submittedName>
</protein>
<dbReference type="KEGG" id="pseg:D3H65_02300"/>
<name>A0A3B7MWK6_9BACT</name>
<feature type="domain" description="DinB-like" evidence="1">
    <location>
        <begin position="11"/>
        <end position="162"/>
    </location>
</feature>
<organism evidence="2 3">
    <name type="scientific">Paraflavitalea soli</name>
    <dbReference type="NCBI Taxonomy" id="2315862"/>
    <lineage>
        <taxon>Bacteria</taxon>
        <taxon>Pseudomonadati</taxon>
        <taxon>Bacteroidota</taxon>
        <taxon>Chitinophagia</taxon>
        <taxon>Chitinophagales</taxon>
        <taxon>Chitinophagaceae</taxon>
        <taxon>Paraflavitalea</taxon>
    </lineage>
</organism>
<gene>
    <name evidence="2" type="ORF">D3H65_02300</name>
</gene>
<dbReference type="Pfam" id="PF12867">
    <property type="entry name" value="DinB_2"/>
    <property type="match status" value="1"/>
</dbReference>
<dbReference type="Proteomes" id="UP000263900">
    <property type="component" value="Chromosome"/>
</dbReference>
<dbReference type="Gene3D" id="1.20.120.450">
    <property type="entry name" value="dinb family like domain"/>
    <property type="match status" value="1"/>
</dbReference>
<evidence type="ECO:0000313" key="3">
    <source>
        <dbReference type="Proteomes" id="UP000263900"/>
    </source>
</evidence>
<dbReference type="AlphaFoldDB" id="A0A3B7MWK6"/>
<proteinExistence type="predicted"/>
<reference evidence="2 3" key="1">
    <citation type="submission" date="2018-09" db="EMBL/GenBank/DDBJ databases">
        <title>Genome sequencing of strain 6GH32-13.</title>
        <authorList>
            <person name="Weon H.-Y."/>
            <person name="Heo J."/>
            <person name="Kwon S.-W."/>
        </authorList>
    </citation>
    <scope>NUCLEOTIDE SEQUENCE [LARGE SCALE GENOMIC DNA]</scope>
    <source>
        <strain evidence="2 3">5GH32-13</strain>
    </source>
</reference>
<sequence>MNDLQKLLYELDLAARGVLAIIADFSQEQFNKVPFAGSWTAGQVSEHLLKSISGIPALMAGNTRPTTERKGDEHVMTIETIFLDFEVKMKSPEFILPSNGPHDRNELLHGFRTALDEIASKTRTMDLTLTCTDFPFPGIGELTRWELISFAICHTIRHTRQMKNIHGHVAGQ</sequence>
<evidence type="ECO:0000259" key="1">
    <source>
        <dbReference type="Pfam" id="PF12867"/>
    </source>
</evidence>
<dbReference type="InterPro" id="IPR034660">
    <property type="entry name" value="DinB/YfiT-like"/>
</dbReference>
<dbReference type="SUPFAM" id="SSF109854">
    <property type="entry name" value="DinB/YfiT-like putative metalloenzymes"/>
    <property type="match status" value="1"/>
</dbReference>